<dbReference type="RefSeq" id="WP_229571505.1">
    <property type="nucleotide sequence ID" value="NZ_AP025226.1"/>
</dbReference>
<dbReference type="KEGG" id="scas:SACC_05330"/>
<dbReference type="EMBL" id="AP025226">
    <property type="protein sequence ID" value="BDB97516.1"/>
    <property type="molecule type" value="Genomic_DNA"/>
</dbReference>
<evidence type="ECO:0000313" key="1">
    <source>
        <dbReference type="EMBL" id="BDB97516.1"/>
    </source>
</evidence>
<evidence type="ECO:0000313" key="2">
    <source>
        <dbReference type="Proteomes" id="UP001319921"/>
    </source>
</evidence>
<proteinExistence type="predicted"/>
<dbReference type="GeneID" id="68865263"/>
<gene>
    <name evidence="1" type="ORF">SACC_05330</name>
</gene>
<reference evidence="1 2" key="1">
    <citation type="journal article" date="2022" name="Microbiol. Resour. Announc.">
        <title>Complete Genome Sequence of the Hyperthermophilic and Acidophilic Archaeon Saccharolobus caldissimus Strain HS-3T.</title>
        <authorList>
            <person name="Sakai H.D."/>
            <person name="Kurosawa N."/>
        </authorList>
    </citation>
    <scope>NUCLEOTIDE SEQUENCE [LARGE SCALE GENOMIC DNA]</scope>
    <source>
        <strain evidence="1 2">JCM32116</strain>
    </source>
</reference>
<dbReference type="Proteomes" id="UP001319921">
    <property type="component" value="Chromosome"/>
</dbReference>
<keyword evidence="2" id="KW-1185">Reference proteome</keyword>
<sequence>MYAIINYVDNLIYNTIRRISIENFCYVYDIKSYSPSKLVAIVGNVKLIAIKSDKKVTLYILCGKNRETFQLNVDYENNKLTYYQRSKKSIEELDINSIYSLMSSLENDLYNAMIKISEECELQVLCQGYKKGIKENLIPGLVINVNDKIMESVKYILTILYKRNISIKCSNKNEICIKKVILSHRNRIYIQLYDRNKRNYWYIELNELINRLPDYASDILIIIDSIVKELSG</sequence>
<organism evidence="1 2">
    <name type="scientific">Saccharolobus caldissimus</name>
    <dbReference type="NCBI Taxonomy" id="1702097"/>
    <lineage>
        <taxon>Archaea</taxon>
        <taxon>Thermoproteota</taxon>
        <taxon>Thermoprotei</taxon>
        <taxon>Sulfolobales</taxon>
        <taxon>Sulfolobaceae</taxon>
        <taxon>Saccharolobus</taxon>
    </lineage>
</organism>
<protein>
    <submittedName>
        <fullName evidence="1">Uncharacterized protein</fullName>
    </submittedName>
</protein>
<dbReference type="AlphaFoldDB" id="A0AAQ4CNY5"/>
<name>A0AAQ4CNY5_9CREN</name>
<accession>A0AAQ4CNY5</accession>